<evidence type="ECO:0000256" key="1">
    <source>
        <dbReference type="PROSITE-ProRule" id="PRU00267"/>
    </source>
</evidence>
<keyword evidence="5" id="KW-1185">Reference proteome</keyword>
<dbReference type="Gene3D" id="1.10.30.10">
    <property type="entry name" value="High mobility group box domain"/>
    <property type="match status" value="1"/>
</dbReference>
<dbReference type="InterPro" id="IPR036910">
    <property type="entry name" value="HMG_box_dom_sf"/>
</dbReference>
<reference evidence="4 5" key="1">
    <citation type="submission" date="2018-06" db="EMBL/GenBank/DDBJ databases">
        <title>Comparative genomics reveals the genomic features of Rhizophagus irregularis, R. cerebriforme, R. diaphanum and Gigaspora rosea, and their symbiotic lifestyle signature.</title>
        <authorList>
            <person name="Morin E."/>
            <person name="San Clemente H."/>
            <person name="Chen E.C.H."/>
            <person name="De La Providencia I."/>
            <person name="Hainaut M."/>
            <person name="Kuo A."/>
            <person name="Kohler A."/>
            <person name="Murat C."/>
            <person name="Tang N."/>
            <person name="Roy S."/>
            <person name="Loubradou J."/>
            <person name="Henrissat B."/>
            <person name="Grigoriev I.V."/>
            <person name="Corradi N."/>
            <person name="Roux C."/>
            <person name="Martin F.M."/>
        </authorList>
    </citation>
    <scope>NUCLEOTIDE SEQUENCE [LARGE SCALE GENOMIC DNA]</scope>
    <source>
        <strain evidence="4 5">DAOM 194757</strain>
    </source>
</reference>
<evidence type="ECO:0000256" key="2">
    <source>
        <dbReference type="SAM" id="MobiDB-lite"/>
    </source>
</evidence>
<keyword evidence="1" id="KW-0238">DNA-binding</keyword>
<dbReference type="SUPFAM" id="SSF47095">
    <property type="entry name" value="HMG-box"/>
    <property type="match status" value="1"/>
</dbReference>
<dbReference type="PROSITE" id="PS50118">
    <property type="entry name" value="HMG_BOX_2"/>
    <property type="match status" value="1"/>
</dbReference>
<protein>
    <recommendedName>
        <fullName evidence="3">HMG box domain-containing protein</fullName>
    </recommendedName>
</protein>
<organism evidence="4 5">
    <name type="scientific">Gigaspora rosea</name>
    <dbReference type="NCBI Taxonomy" id="44941"/>
    <lineage>
        <taxon>Eukaryota</taxon>
        <taxon>Fungi</taxon>
        <taxon>Fungi incertae sedis</taxon>
        <taxon>Mucoromycota</taxon>
        <taxon>Glomeromycotina</taxon>
        <taxon>Glomeromycetes</taxon>
        <taxon>Diversisporales</taxon>
        <taxon>Gigasporaceae</taxon>
        <taxon>Gigaspora</taxon>
    </lineage>
</organism>
<dbReference type="OrthoDB" id="6247875at2759"/>
<dbReference type="GO" id="GO:0003677">
    <property type="term" value="F:DNA binding"/>
    <property type="evidence" value="ECO:0007669"/>
    <property type="project" value="UniProtKB-UniRule"/>
</dbReference>
<evidence type="ECO:0000259" key="3">
    <source>
        <dbReference type="PROSITE" id="PS50118"/>
    </source>
</evidence>
<keyword evidence="1" id="KW-0539">Nucleus</keyword>
<evidence type="ECO:0000313" key="5">
    <source>
        <dbReference type="Proteomes" id="UP000266673"/>
    </source>
</evidence>
<proteinExistence type="predicted"/>
<feature type="domain" description="HMG box" evidence="3">
    <location>
        <begin position="62"/>
        <end position="130"/>
    </location>
</feature>
<accession>A0A397VRJ0</accession>
<dbReference type="EMBL" id="QKWP01000217">
    <property type="protein sequence ID" value="RIB24432.1"/>
    <property type="molecule type" value="Genomic_DNA"/>
</dbReference>
<feature type="region of interest" description="Disordered" evidence="2">
    <location>
        <begin position="130"/>
        <end position="149"/>
    </location>
</feature>
<evidence type="ECO:0000313" key="4">
    <source>
        <dbReference type="EMBL" id="RIB24432.1"/>
    </source>
</evidence>
<feature type="region of interest" description="Disordered" evidence="2">
    <location>
        <begin position="41"/>
        <end position="67"/>
    </location>
</feature>
<gene>
    <name evidence="4" type="ORF">C2G38_2283900</name>
</gene>
<dbReference type="SMART" id="SM00398">
    <property type="entry name" value="HMG"/>
    <property type="match status" value="1"/>
</dbReference>
<feature type="DNA-binding region" description="HMG box" evidence="1">
    <location>
        <begin position="62"/>
        <end position="130"/>
    </location>
</feature>
<dbReference type="Pfam" id="PF00505">
    <property type="entry name" value="HMG_box"/>
    <property type="match status" value="1"/>
</dbReference>
<dbReference type="CDD" id="cd01389">
    <property type="entry name" value="HMG-box_ROX1-like"/>
    <property type="match status" value="1"/>
</dbReference>
<dbReference type="AlphaFoldDB" id="A0A397VRJ0"/>
<dbReference type="STRING" id="44941.A0A397VRJ0"/>
<dbReference type="Proteomes" id="UP000266673">
    <property type="component" value="Unassembled WGS sequence"/>
</dbReference>
<dbReference type="InterPro" id="IPR009071">
    <property type="entry name" value="HMG_box_dom"/>
</dbReference>
<sequence length="331" mass="38399">MLNFMNISSGMGIQKSYENSFNNELFSSSPYQLTLEIEELISPPQNTRKARKHRKNPDKSPPPRPQNAFLLFRRDFFAKQKLNGRTMNLNDMSRLAKNEWENMPNEGVRYFEALSKLAEDRHKEIYKGYKYKPNKNNGKKSNQKNKRQKIIKTERSPVTIHKSTGEVALGESEKISETFPIENLNATEYNFSESTNFGYPSFDLPLFSDPSVLLSPLNFECSTITNVEPEIYPTFESTDFPLLSPLYSECSAITNVEPEVYPTFESYPNFDSIDYIPISPLYAECFTINNAETELYQTFEFIDFLPLYVEHSAIEPEKYLIFDQLNFDELV</sequence>
<name>A0A397VRJ0_9GLOM</name>
<dbReference type="GO" id="GO:0005634">
    <property type="term" value="C:nucleus"/>
    <property type="evidence" value="ECO:0007669"/>
    <property type="project" value="UniProtKB-UniRule"/>
</dbReference>
<comment type="caution">
    <text evidence="4">The sequence shown here is derived from an EMBL/GenBank/DDBJ whole genome shotgun (WGS) entry which is preliminary data.</text>
</comment>